<keyword evidence="2" id="KW-1185">Reference proteome</keyword>
<evidence type="ECO:0000313" key="2">
    <source>
        <dbReference type="Proteomes" id="UP000299102"/>
    </source>
</evidence>
<dbReference type="EMBL" id="BGZK01001405">
    <property type="protein sequence ID" value="GBP79230.1"/>
    <property type="molecule type" value="Genomic_DNA"/>
</dbReference>
<dbReference type="AlphaFoldDB" id="A0A4C1YVH8"/>
<protein>
    <submittedName>
        <fullName evidence="1">Uncharacterized protein</fullName>
    </submittedName>
</protein>
<accession>A0A4C1YVH8</accession>
<name>A0A4C1YVH8_EUMVA</name>
<gene>
    <name evidence="1" type="ORF">EVAR_67906_1</name>
</gene>
<organism evidence="1 2">
    <name type="scientific">Eumeta variegata</name>
    <name type="common">Bagworm moth</name>
    <name type="synonym">Eumeta japonica</name>
    <dbReference type="NCBI Taxonomy" id="151549"/>
    <lineage>
        <taxon>Eukaryota</taxon>
        <taxon>Metazoa</taxon>
        <taxon>Ecdysozoa</taxon>
        <taxon>Arthropoda</taxon>
        <taxon>Hexapoda</taxon>
        <taxon>Insecta</taxon>
        <taxon>Pterygota</taxon>
        <taxon>Neoptera</taxon>
        <taxon>Endopterygota</taxon>
        <taxon>Lepidoptera</taxon>
        <taxon>Glossata</taxon>
        <taxon>Ditrysia</taxon>
        <taxon>Tineoidea</taxon>
        <taxon>Psychidae</taxon>
        <taxon>Oiketicinae</taxon>
        <taxon>Eumeta</taxon>
    </lineage>
</organism>
<sequence length="114" mass="13127">MHFYLSADIYSKKFSLQRIKTSPKNCNNLICINNVIRDGRLRSVTDAFHVAISTSRQIKQQYPNYTLRYENAGSGAHDNFDTLKQYKAPRPDAQTNGFSNDYHHEQRSCGVILL</sequence>
<proteinExistence type="predicted"/>
<evidence type="ECO:0000313" key="1">
    <source>
        <dbReference type="EMBL" id="GBP79230.1"/>
    </source>
</evidence>
<dbReference type="Proteomes" id="UP000299102">
    <property type="component" value="Unassembled WGS sequence"/>
</dbReference>
<reference evidence="1 2" key="1">
    <citation type="journal article" date="2019" name="Commun. Biol.">
        <title>The bagworm genome reveals a unique fibroin gene that provides high tensile strength.</title>
        <authorList>
            <person name="Kono N."/>
            <person name="Nakamura H."/>
            <person name="Ohtoshi R."/>
            <person name="Tomita M."/>
            <person name="Numata K."/>
            <person name="Arakawa K."/>
        </authorList>
    </citation>
    <scope>NUCLEOTIDE SEQUENCE [LARGE SCALE GENOMIC DNA]</scope>
</reference>
<comment type="caution">
    <text evidence="1">The sequence shown here is derived from an EMBL/GenBank/DDBJ whole genome shotgun (WGS) entry which is preliminary data.</text>
</comment>